<comment type="similarity">
    <text evidence="1">Belongs to the SCC2/Nipped-B family.</text>
</comment>
<feature type="domain" description="Sister chromatid cohesion C-terminal" evidence="3">
    <location>
        <begin position="149"/>
        <end position="345"/>
    </location>
</feature>
<reference evidence="4 5" key="1">
    <citation type="submission" date="2024-01" db="EMBL/GenBank/DDBJ databases">
        <title>The complete chloroplast genome sequence of Lithospermum erythrorhizon: insights into the phylogenetic relationship among Boraginaceae species and the maternal lineages of purple gromwells.</title>
        <authorList>
            <person name="Okada T."/>
            <person name="Watanabe K."/>
        </authorList>
    </citation>
    <scope>NUCLEOTIDE SEQUENCE [LARGE SCALE GENOMIC DNA]</scope>
</reference>
<dbReference type="GO" id="GO:0071169">
    <property type="term" value="P:establishment of protein localization to chromatin"/>
    <property type="evidence" value="ECO:0007669"/>
    <property type="project" value="TreeGrafter"/>
</dbReference>
<dbReference type="Pfam" id="PF12830">
    <property type="entry name" value="Nipped-B_C"/>
    <property type="match status" value="1"/>
</dbReference>
<keyword evidence="1" id="KW-0131">Cell cycle</keyword>
<dbReference type="InterPro" id="IPR016024">
    <property type="entry name" value="ARM-type_fold"/>
</dbReference>
<evidence type="ECO:0000313" key="5">
    <source>
        <dbReference type="Proteomes" id="UP001454036"/>
    </source>
</evidence>
<accession>A0AAV3RSC8</accession>
<feature type="compositionally biased region" description="Basic residues" evidence="2">
    <location>
        <begin position="573"/>
        <end position="582"/>
    </location>
</feature>
<feature type="compositionally biased region" description="Acidic residues" evidence="2">
    <location>
        <begin position="549"/>
        <end position="559"/>
    </location>
</feature>
<evidence type="ECO:0000256" key="1">
    <source>
        <dbReference type="RuleBase" id="RU364107"/>
    </source>
</evidence>
<dbReference type="GO" id="GO:0061775">
    <property type="term" value="F:cohesin loader activity"/>
    <property type="evidence" value="ECO:0007669"/>
    <property type="project" value="InterPro"/>
</dbReference>
<dbReference type="EMBL" id="BAABME010029659">
    <property type="protein sequence ID" value="GAA0183968.1"/>
    <property type="molecule type" value="Genomic_DNA"/>
</dbReference>
<feature type="compositionally biased region" description="Basic residues" evidence="2">
    <location>
        <begin position="532"/>
        <end position="542"/>
    </location>
</feature>
<keyword evidence="5" id="KW-1185">Reference proteome</keyword>
<dbReference type="PANTHER" id="PTHR21704:SF18">
    <property type="entry name" value="NIPPED-B-LIKE PROTEIN"/>
    <property type="match status" value="1"/>
</dbReference>
<dbReference type="GO" id="GO:0010468">
    <property type="term" value="P:regulation of gene expression"/>
    <property type="evidence" value="ECO:0007669"/>
    <property type="project" value="InterPro"/>
</dbReference>
<dbReference type="GO" id="GO:0140588">
    <property type="term" value="P:chromatin looping"/>
    <property type="evidence" value="ECO:0007669"/>
    <property type="project" value="InterPro"/>
</dbReference>
<dbReference type="AlphaFoldDB" id="A0AAV3RSC8"/>
<comment type="subcellular location">
    <subcellularLocation>
        <location evidence="1">Nucleus</location>
    </subcellularLocation>
</comment>
<dbReference type="GO" id="GO:0003682">
    <property type="term" value="F:chromatin binding"/>
    <property type="evidence" value="ECO:0007669"/>
    <property type="project" value="TreeGrafter"/>
</dbReference>
<dbReference type="GO" id="GO:1990414">
    <property type="term" value="P:replication-born double-strand break repair via sister chromatid exchange"/>
    <property type="evidence" value="ECO:0007669"/>
    <property type="project" value="TreeGrafter"/>
</dbReference>
<dbReference type="Proteomes" id="UP001454036">
    <property type="component" value="Unassembled WGS sequence"/>
</dbReference>
<organism evidence="4 5">
    <name type="scientific">Lithospermum erythrorhizon</name>
    <name type="common">Purple gromwell</name>
    <name type="synonym">Lithospermum officinale var. erythrorhizon</name>
    <dbReference type="NCBI Taxonomy" id="34254"/>
    <lineage>
        <taxon>Eukaryota</taxon>
        <taxon>Viridiplantae</taxon>
        <taxon>Streptophyta</taxon>
        <taxon>Embryophyta</taxon>
        <taxon>Tracheophyta</taxon>
        <taxon>Spermatophyta</taxon>
        <taxon>Magnoliopsida</taxon>
        <taxon>eudicotyledons</taxon>
        <taxon>Gunneridae</taxon>
        <taxon>Pentapetalae</taxon>
        <taxon>asterids</taxon>
        <taxon>lamiids</taxon>
        <taxon>Boraginales</taxon>
        <taxon>Boraginaceae</taxon>
        <taxon>Boraginoideae</taxon>
        <taxon>Lithospermeae</taxon>
        <taxon>Lithospermum</taxon>
    </lineage>
</organism>
<sequence length="582" mass="64961">MFIMSPFSIWGFQQVGRSLFCLGLLIRYGTSVLSASSSANKNVDIAYGINLFKKCLYAEDYVIKVRSLQALGHVLIAWPEFMLDKDIGKILEDTLSSSVDARLKNMYEYLLDAENQMGAETANKDEVNDSADGGHSVPVAAGAGDTNICGGIVQLYWDAILGRSLDANEEVRQLALKIVEVVLRQGLVHPITCVPYLIALETDPLAGNSKLAHHLLMNMNDKYPAFIESRLADGLQLSFEFIQSMNKVFSENNSSKTSKAAGLCMGDSDSSSIYASQAVTRIYKLIRGNRVSRNKFMASVVRKFDTPNWNAKTFPFLAYCSEILASLPFTLPDEPLYLIYSINRVLQVRAGTLETNMKADLQLLQGDCQRRNRNGTVQLDTFPQPGINNLSIDVNQLVPEDLSGQHVDGGSEYKAENMNETAGTFYFFSKDDLQKIQIDFLSAGALQLLLKLKRHLKIVFGLNDARCQAFSPNEPSKPGEHLSRQKIPFNVGEVNATPPCSYEDFLQRYQEFKNALKEDTVDYSMYTANIKRKRPPARRGGHSRQGIGGEDDDEDDNDEDYKIKARLSASGRRNTRASRQRL</sequence>
<name>A0AAV3RSC8_LITER</name>
<keyword evidence="1" id="KW-0539">Nucleus</keyword>
<evidence type="ECO:0000313" key="4">
    <source>
        <dbReference type="EMBL" id="GAA0183968.1"/>
    </source>
</evidence>
<keyword evidence="1" id="KW-0677">Repeat</keyword>
<dbReference type="InterPro" id="IPR033031">
    <property type="entry name" value="Scc2/Nipped-B"/>
</dbReference>
<gene>
    <name evidence="4" type="ORF">LIER_42494</name>
</gene>
<proteinExistence type="inferred from homology"/>
<dbReference type="InterPro" id="IPR024986">
    <property type="entry name" value="Nipped-B_C"/>
</dbReference>
<evidence type="ECO:0000256" key="2">
    <source>
        <dbReference type="SAM" id="MobiDB-lite"/>
    </source>
</evidence>
<dbReference type="GO" id="GO:0034087">
    <property type="term" value="P:establishment of mitotic sister chromatid cohesion"/>
    <property type="evidence" value="ECO:0007669"/>
    <property type="project" value="TreeGrafter"/>
</dbReference>
<dbReference type="PANTHER" id="PTHR21704">
    <property type="entry name" value="NIPPED-B-LIKE PROTEIN DELANGIN SCC2-RELATED"/>
    <property type="match status" value="1"/>
</dbReference>
<evidence type="ECO:0000259" key="3">
    <source>
        <dbReference type="Pfam" id="PF12830"/>
    </source>
</evidence>
<feature type="region of interest" description="Disordered" evidence="2">
    <location>
        <begin position="532"/>
        <end position="582"/>
    </location>
</feature>
<comment type="caution">
    <text evidence="4">The sequence shown here is derived from an EMBL/GenBank/DDBJ whole genome shotgun (WGS) entry which is preliminary data.</text>
</comment>
<dbReference type="GO" id="GO:0090694">
    <property type="term" value="C:Scc2-Scc4 cohesin loading complex"/>
    <property type="evidence" value="ECO:0007669"/>
    <property type="project" value="TreeGrafter"/>
</dbReference>
<protein>
    <recommendedName>
        <fullName evidence="1">Sister chromatid cohesion protein</fullName>
    </recommendedName>
</protein>
<dbReference type="SUPFAM" id="SSF48371">
    <property type="entry name" value="ARM repeat"/>
    <property type="match status" value="1"/>
</dbReference>